<dbReference type="InterPro" id="IPR052022">
    <property type="entry name" value="26kDa_periplasmic_antigen"/>
</dbReference>
<dbReference type="Pfam" id="PF04402">
    <property type="entry name" value="SIMPL"/>
    <property type="match status" value="1"/>
</dbReference>
<dbReference type="EMBL" id="CP121196">
    <property type="protein sequence ID" value="XBH17229.1"/>
    <property type="molecule type" value="Genomic_DNA"/>
</dbReference>
<dbReference type="InterPro" id="IPR007497">
    <property type="entry name" value="SIMPL/DUF541"/>
</dbReference>
<protein>
    <submittedName>
        <fullName evidence="2">SIMPL domain-containing protein</fullName>
    </submittedName>
</protein>
<reference evidence="2" key="1">
    <citation type="submission" date="2023-03" db="EMBL/GenBank/DDBJ databases">
        <title>Edaphobacter sp.</title>
        <authorList>
            <person name="Huber K.J."/>
            <person name="Papendorf J."/>
            <person name="Pilke C."/>
            <person name="Bunk B."/>
            <person name="Sproeer C."/>
            <person name="Pester M."/>
        </authorList>
    </citation>
    <scope>NUCLEOTIDE SEQUENCE</scope>
    <source>
        <strain evidence="2">DSM 110680</strain>
    </source>
</reference>
<dbReference type="PANTHER" id="PTHR34387">
    <property type="entry name" value="SLR1258 PROTEIN"/>
    <property type="match status" value="1"/>
</dbReference>
<dbReference type="Gene3D" id="3.30.70.2970">
    <property type="entry name" value="Protein of unknown function (DUF541), domain 2"/>
    <property type="match status" value="1"/>
</dbReference>
<name>A0AAU7DIQ4_9BACT</name>
<dbReference type="RefSeq" id="WP_348262460.1">
    <property type="nucleotide sequence ID" value="NZ_CP121196.1"/>
</dbReference>
<feature type="signal peptide" evidence="1">
    <location>
        <begin position="1"/>
        <end position="19"/>
    </location>
</feature>
<dbReference type="GO" id="GO:0006974">
    <property type="term" value="P:DNA damage response"/>
    <property type="evidence" value="ECO:0007669"/>
    <property type="project" value="TreeGrafter"/>
</dbReference>
<gene>
    <name evidence="2" type="ORF">P8935_22010</name>
</gene>
<accession>A0AAU7DIQ4</accession>
<evidence type="ECO:0000313" key="2">
    <source>
        <dbReference type="EMBL" id="XBH17229.1"/>
    </source>
</evidence>
<proteinExistence type="predicted"/>
<sequence length="237" mass="25698">MRSPRVLSAFAVVSSVLTATCQQAPQPQLKIDPSNRTLSVTTTETVSVEPDLAILHIGFDTQPEDAKTAYADGARISNAIISALKQAGVAEPDIRSESQFLQRDFTKIHKFKLTQQWTVRVDPPKAAEILDIAVTNGATTSGDIEWTVKDEHALEAKALDRASTRARENAEVLAKGLSVRLGAPIYITNQLTTITPRPMMMNAFAADRASLAPPPPLAIEPHKVSREATVYAVFAIE</sequence>
<organism evidence="2">
    <name type="scientific">Telmatobacter sp. DSM 110680</name>
    <dbReference type="NCBI Taxonomy" id="3036704"/>
    <lineage>
        <taxon>Bacteria</taxon>
        <taxon>Pseudomonadati</taxon>
        <taxon>Acidobacteriota</taxon>
        <taxon>Terriglobia</taxon>
        <taxon>Terriglobales</taxon>
        <taxon>Acidobacteriaceae</taxon>
        <taxon>Telmatobacter</taxon>
    </lineage>
</organism>
<keyword evidence="1" id="KW-0732">Signal</keyword>
<feature type="chain" id="PRO_5043728054" evidence="1">
    <location>
        <begin position="20"/>
        <end position="237"/>
    </location>
</feature>
<dbReference type="AlphaFoldDB" id="A0AAU7DIQ4"/>
<dbReference type="Gene3D" id="3.30.110.170">
    <property type="entry name" value="Protein of unknown function (DUF541), domain 1"/>
    <property type="match status" value="1"/>
</dbReference>
<dbReference type="PANTHER" id="PTHR34387:SF2">
    <property type="entry name" value="SLR1258 PROTEIN"/>
    <property type="match status" value="1"/>
</dbReference>
<evidence type="ECO:0000256" key="1">
    <source>
        <dbReference type="SAM" id="SignalP"/>
    </source>
</evidence>